<organism evidence="8 9">
    <name type="scientific">Tahibacter soli</name>
    <dbReference type="NCBI Taxonomy" id="2983605"/>
    <lineage>
        <taxon>Bacteria</taxon>
        <taxon>Pseudomonadati</taxon>
        <taxon>Pseudomonadota</taxon>
        <taxon>Gammaproteobacteria</taxon>
        <taxon>Lysobacterales</taxon>
        <taxon>Rhodanobacteraceae</taxon>
        <taxon>Tahibacter</taxon>
    </lineage>
</organism>
<feature type="transmembrane region" description="Helical" evidence="5">
    <location>
        <begin position="159"/>
        <end position="183"/>
    </location>
</feature>
<keyword evidence="2 5" id="KW-0812">Transmembrane</keyword>
<name>A0A9X3YNY4_9GAMM</name>
<feature type="transmembrane region" description="Helical" evidence="5">
    <location>
        <begin position="325"/>
        <end position="347"/>
    </location>
</feature>
<feature type="transmembrane region" description="Helical" evidence="5">
    <location>
        <begin position="368"/>
        <end position="391"/>
    </location>
</feature>
<dbReference type="AlphaFoldDB" id="A0A9X3YNY4"/>
<comment type="subunit">
    <text evidence="5">NDH-1 is composed of 14 different subunits. Subunits NuoA, H, J, K, L, M, N constitute the membrane sector of the complex.</text>
</comment>
<dbReference type="GO" id="GO:0042773">
    <property type="term" value="P:ATP synthesis coupled electron transport"/>
    <property type="evidence" value="ECO:0007669"/>
    <property type="project" value="InterPro"/>
</dbReference>
<dbReference type="EMBL" id="JAOVZO020000020">
    <property type="protein sequence ID" value="MDC8015244.1"/>
    <property type="molecule type" value="Genomic_DNA"/>
</dbReference>
<keyword evidence="3 5" id="KW-1133">Transmembrane helix</keyword>
<keyword evidence="8" id="KW-0560">Oxidoreductase</keyword>
<comment type="function">
    <text evidence="5">NDH-1 shuttles electrons from NADH, via FMN and iron-sulfur (Fe-S) centers, to quinones in the respiratory chain. The immediate electron acceptor for the enzyme in this species is believed to be ubiquinone. Couples the redox reaction to proton translocation (for every two electrons transferred, four hydrogen ions are translocated across the cytoplasmic membrane), and thus conserves the redox energy in a proton gradient.</text>
</comment>
<dbReference type="GO" id="GO:0048038">
    <property type="term" value="F:quinone binding"/>
    <property type="evidence" value="ECO:0007669"/>
    <property type="project" value="UniProtKB-KW"/>
</dbReference>
<keyword evidence="9" id="KW-1185">Reference proteome</keyword>
<evidence type="ECO:0000259" key="7">
    <source>
        <dbReference type="Pfam" id="PF00361"/>
    </source>
</evidence>
<evidence type="ECO:0000256" key="1">
    <source>
        <dbReference type="ARBA" id="ARBA00004127"/>
    </source>
</evidence>
<feature type="transmembrane region" description="Helical" evidence="5">
    <location>
        <begin position="403"/>
        <end position="423"/>
    </location>
</feature>
<feature type="transmembrane region" description="Helical" evidence="5">
    <location>
        <begin position="39"/>
        <end position="56"/>
    </location>
</feature>
<feature type="transmembrane region" description="Helical" evidence="5">
    <location>
        <begin position="76"/>
        <end position="93"/>
    </location>
</feature>
<dbReference type="HAMAP" id="MF_00445">
    <property type="entry name" value="NDH1_NuoN_1"/>
    <property type="match status" value="1"/>
</dbReference>
<dbReference type="InterPro" id="IPR001750">
    <property type="entry name" value="ND/Mrp_TM"/>
</dbReference>
<dbReference type="EC" id="7.1.1.-" evidence="5"/>
<feature type="transmembrane region" description="Helical" evidence="5">
    <location>
        <begin position="128"/>
        <end position="147"/>
    </location>
</feature>
<feature type="transmembrane region" description="Helical" evidence="5">
    <location>
        <begin position="298"/>
        <end position="319"/>
    </location>
</feature>
<dbReference type="GO" id="GO:0008137">
    <property type="term" value="F:NADH dehydrogenase (ubiquinone) activity"/>
    <property type="evidence" value="ECO:0007669"/>
    <property type="project" value="InterPro"/>
</dbReference>
<dbReference type="Proteomes" id="UP001139971">
    <property type="component" value="Unassembled WGS sequence"/>
</dbReference>
<evidence type="ECO:0000313" key="8">
    <source>
        <dbReference type="EMBL" id="MDC8015244.1"/>
    </source>
</evidence>
<evidence type="ECO:0000256" key="3">
    <source>
        <dbReference type="ARBA" id="ARBA00022989"/>
    </source>
</evidence>
<comment type="similarity">
    <text evidence="5">Belongs to the complex I subunit 2 family.</text>
</comment>
<evidence type="ECO:0000313" key="9">
    <source>
        <dbReference type="Proteomes" id="UP001139971"/>
    </source>
</evidence>
<feature type="transmembrane region" description="Helical" evidence="5">
    <location>
        <begin position="203"/>
        <end position="226"/>
    </location>
</feature>
<accession>A0A9X3YNY4</accession>
<keyword evidence="5" id="KW-0520">NAD</keyword>
<comment type="subcellular location">
    <subcellularLocation>
        <location evidence="5">Cell membrane</location>
        <topology evidence="5">Multi-pass membrane protein</topology>
    </subcellularLocation>
    <subcellularLocation>
        <location evidence="1">Endomembrane system</location>
        <topology evidence="1">Multi-pass membrane protein</topology>
    </subcellularLocation>
    <subcellularLocation>
        <location evidence="6">Membrane</location>
        <topology evidence="6">Multi-pass membrane protein</topology>
    </subcellularLocation>
</comment>
<dbReference type="GO" id="GO:0050136">
    <property type="term" value="F:NADH dehydrogenase (quinone) (non-electrogenic) activity"/>
    <property type="evidence" value="ECO:0007669"/>
    <property type="project" value="UniProtKB-UniRule"/>
</dbReference>
<dbReference type="GO" id="GO:0005886">
    <property type="term" value="C:plasma membrane"/>
    <property type="evidence" value="ECO:0007669"/>
    <property type="project" value="UniProtKB-SubCell"/>
</dbReference>
<keyword evidence="5" id="KW-0813">Transport</keyword>
<proteinExistence type="inferred from homology"/>
<comment type="catalytic activity">
    <reaction evidence="5">
        <text>a quinone + NADH + 5 H(+)(in) = a quinol + NAD(+) + 4 H(+)(out)</text>
        <dbReference type="Rhea" id="RHEA:57888"/>
        <dbReference type="ChEBI" id="CHEBI:15378"/>
        <dbReference type="ChEBI" id="CHEBI:24646"/>
        <dbReference type="ChEBI" id="CHEBI:57540"/>
        <dbReference type="ChEBI" id="CHEBI:57945"/>
        <dbReference type="ChEBI" id="CHEBI:132124"/>
    </reaction>
</comment>
<feature type="domain" description="NADH:quinone oxidoreductase/Mrp antiporter transmembrane" evidence="7">
    <location>
        <begin position="124"/>
        <end position="413"/>
    </location>
</feature>
<dbReference type="NCBIfam" id="TIGR01770">
    <property type="entry name" value="NDH_I_N"/>
    <property type="match status" value="1"/>
</dbReference>
<feature type="transmembrane region" description="Helical" evidence="5">
    <location>
        <begin position="270"/>
        <end position="291"/>
    </location>
</feature>
<feature type="transmembrane region" description="Helical" evidence="5">
    <location>
        <begin position="12"/>
        <end position="32"/>
    </location>
</feature>
<keyword evidence="5" id="KW-0830">Ubiquinone</keyword>
<dbReference type="PANTHER" id="PTHR22773">
    <property type="entry name" value="NADH DEHYDROGENASE"/>
    <property type="match status" value="1"/>
</dbReference>
<reference evidence="8" key="1">
    <citation type="submission" date="2023-02" db="EMBL/GenBank/DDBJ databases">
        <title>Tahibacter soli sp. nov. isolated from soil.</title>
        <authorList>
            <person name="Baek J.H."/>
            <person name="Lee J.K."/>
            <person name="Choi D.G."/>
            <person name="Jeon C.O."/>
        </authorList>
    </citation>
    <scope>NUCLEOTIDE SEQUENCE</scope>
    <source>
        <strain evidence="8">BL</strain>
    </source>
</reference>
<evidence type="ECO:0000256" key="2">
    <source>
        <dbReference type="ARBA" id="ARBA00022692"/>
    </source>
</evidence>
<protein>
    <recommendedName>
        <fullName evidence="5">NADH-quinone oxidoreductase subunit N</fullName>
        <ecNumber evidence="5">7.1.1.-</ecNumber>
    </recommendedName>
    <alternativeName>
        <fullName evidence="5">NADH dehydrogenase I subunit N</fullName>
    </alternativeName>
    <alternativeName>
        <fullName evidence="5">NDH-1 subunit N</fullName>
    </alternativeName>
</protein>
<dbReference type="RefSeq" id="WP_263544257.1">
    <property type="nucleotide sequence ID" value="NZ_JAOVZO020000020.1"/>
</dbReference>
<dbReference type="InterPro" id="IPR010096">
    <property type="entry name" value="NADH-Q_OxRdtase_suN/2"/>
</dbReference>
<evidence type="ECO:0000256" key="4">
    <source>
        <dbReference type="ARBA" id="ARBA00023136"/>
    </source>
</evidence>
<dbReference type="Pfam" id="PF00361">
    <property type="entry name" value="Proton_antipo_M"/>
    <property type="match status" value="1"/>
</dbReference>
<dbReference type="GO" id="GO:0012505">
    <property type="term" value="C:endomembrane system"/>
    <property type="evidence" value="ECO:0007669"/>
    <property type="project" value="UniProtKB-SubCell"/>
</dbReference>
<keyword evidence="4 5" id="KW-0472">Membrane</keyword>
<keyword evidence="5" id="KW-1278">Translocase</keyword>
<feature type="transmembrane region" description="Helical" evidence="5">
    <location>
        <begin position="105"/>
        <end position="122"/>
    </location>
</feature>
<comment type="caution">
    <text evidence="8">The sequence shown here is derived from an EMBL/GenBank/DDBJ whole genome shotgun (WGS) entry which is preliminary data.</text>
</comment>
<evidence type="ECO:0000256" key="6">
    <source>
        <dbReference type="RuleBase" id="RU000320"/>
    </source>
</evidence>
<evidence type="ECO:0000256" key="5">
    <source>
        <dbReference type="HAMAP-Rule" id="MF_00445"/>
    </source>
</evidence>
<feature type="transmembrane region" description="Helical" evidence="5">
    <location>
        <begin position="450"/>
        <end position="472"/>
    </location>
</feature>
<sequence>MTTISLTDLYTLIPESFLTLAICFILLFDQFLKPAQRNVTHYLSIATLAVTAWLVTRHYGDATAFGGMFVHDGIADALKLFVLLTTALVFVYARSYLADRGLYVGEYYVLCLFAVLGMMFLVSAGSLVIVYLGLELLALSSYALVALNRDSPLSSEGAMKYFVLGALASGMLLYGMSMVYGATGTLDLNKIHAASVAATQPTLLLFGVVFIVVGIAFKFGAAPFHMWLPDVYQGAPTAVTVFIGSAPKLAAFGMAYRLLESGLGGAGPHWQQMLAALAVASLAIGNIAAIMQSNLKRMLAYSTISHVGFLFLGLVNGAPSGYAAAMFYAISYALMAAVAFGMILLLSRAGFEAEEIEDFKGLNQRAPWYAFLMSLTMFSLAGVPPLFGFFGKLLVLKAAVDSGHVWLAIVGAVFAIVGIYYYLRVVKVMYFDDADDATPLAAPSDAPMRWVISVNALALLVLGLTWGPLYAWCARSFGIS</sequence>
<keyword evidence="5" id="KW-0874">Quinone</keyword>
<dbReference type="NCBIfam" id="NF004442">
    <property type="entry name" value="PRK05777.1-5"/>
    <property type="match status" value="1"/>
</dbReference>
<feature type="transmembrane region" description="Helical" evidence="5">
    <location>
        <begin position="238"/>
        <end position="258"/>
    </location>
</feature>
<keyword evidence="5" id="KW-1003">Cell membrane</keyword>
<gene>
    <name evidence="5 8" type="primary">nuoN</name>
    <name evidence="8" type="ORF">OD750_022110</name>
</gene>